<dbReference type="InterPro" id="IPR006234">
    <property type="entry name" value="O-succ-hSer_sulfhydrylase"/>
</dbReference>
<comment type="catalytic activity">
    <reaction evidence="3">
        <text>O-succinyl-L-homoserine + hydrogen sulfide = L-homocysteine + succinate</text>
        <dbReference type="Rhea" id="RHEA:27826"/>
        <dbReference type="ChEBI" id="CHEBI:29919"/>
        <dbReference type="ChEBI" id="CHEBI:30031"/>
        <dbReference type="ChEBI" id="CHEBI:57661"/>
        <dbReference type="ChEBI" id="CHEBI:58199"/>
    </reaction>
</comment>
<feature type="modified residue" description="N6-(pyridoxal phosphate)lysine" evidence="3 4">
    <location>
        <position position="221"/>
    </location>
</feature>
<dbReference type="Gene3D" id="3.90.1150.10">
    <property type="entry name" value="Aspartate Aminotransferase, domain 1"/>
    <property type="match status" value="1"/>
</dbReference>
<dbReference type="PANTHER" id="PTHR11808:SF80">
    <property type="entry name" value="CYSTATHIONINE GAMMA-LYASE"/>
    <property type="match status" value="1"/>
</dbReference>
<dbReference type="GO" id="GO:0016846">
    <property type="term" value="F:carbon-sulfur lyase activity"/>
    <property type="evidence" value="ECO:0007669"/>
    <property type="project" value="TreeGrafter"/>
</dbReference>
<dbReference type="SUPFAM" id="SSF53383">
    <property type="entry name" value="PLP-dependent transferases"/>
    <property type="match status" value="1"/>
</dbReference>
<dbReference type="EC" id="2.5.1.-" evidence="3"/>
<proteinExistence type="inferred from homology"/>
<gene>
    <name evidence="3" type="primary">metZ</name>
    <name evidence="6" type="ORF">BKP64_05040</name>
</gene>
<dbReference type="RefSeq" id="WP_070966795.1">
    <property type="nucleotide sequence ID" value="NZ_CP017715.1"/>
</dbReference>
<protein>
    <recommendedName>
        <fullName evidence="3">O-succinylhomoserine sulfhydrylase</fullName>
        <shortName evidence="3">OSH sulfhydrylase</shortName>
        <shortName evidence="3">OSHS sulfhydrylase</shortName>
        <ecNumber evidence="3">2.5.1.-</ecNumber>
    </recommendedName>
</protein>
<evidence type="ECO:0000256" key="4">
    <source>
        <dbReference type="PIRSR" id="PIRSR001434-2"/>
    </source>
</evidence>
<dbReference type="FunFam" id="3.40.640.10:FF:000046">
    <property type="entry name" value="Cystathionine gamma-lyase"/>
    <property type="match status" value="1"/>
</dbReference>
<keyword evidence="7" id="KW-1185">Reference proteome</keyword>
<keyword evidence="3" id="KW-0486">Methionine biosynthesis</keyword>
<accession>A0A1D9GJC6</accession>
<comment type="similarity">
    <text evidence="3">Belongs to the trans-sulfuration enzymes family. MetZ subfamily.</text>
</comment>
<comment type="cofactor">
    <cofactor evidence="1 3 5">
        <name>pyridoxal 5'-phosphate</name>
        <dbReference type="ChEBI" id="CHEBI:597326"/>
    </cofactor>
</comment>
<dbReference type="PIRSF" id="PIRSF001434">
    <property type="entry name" value="CGS"/>
    <property type="match status" value="1"/>
</dbReference>
<dbReference type="CDD" id="cd00614">
    <property type="entry name" value="CGS_like"/>
    <property type="match status" value="1"/>
</dbReference>
<dbReference type="InterPro" id="IPR015422">
    <property type="entry name" value="PyrdxlP-dep_Trfase_small"/>
</dbReference>
<dbReference type="NCBIfam" id="TIGR01325">
    <property type="entry name" value="O_suc_HS_sulf"/>
    <property type="match status" value="1"/>
</dbReference>
<reference evidence="6 7" key="1">
    <citation type="submission" date="2016-10" db="EMBL/GenBank/DDBJ databases">
        <title>Marinobacter salinus sp. nov., a moderately halophilic bacterium isolated from a tidal flat environment.</title>
        <authorList>
            <person name="Park S.-J."/>
        </authorList>
    </citation>
    <scope>NUCLEOTIDE SEQUENCE [LARGE SCALE GENOMIC DNA]</scope>
    <source>
        <strain evidence="6 7">Hb8</strain>
    </source>
</reference>
<dbReference type="InterPro" id="IPR054542">
    <property type="entry name" value="Cys_met_metab_PP"/>
</dbReference>
<dbReference type="EMBL" id="CP017715">
    <property type="protein sequence ID" value="AOY87585.1"/>
    <property type="molecule type" value="Genomic_DNA"/>
</dbReference>
<evidence type="ECO:0000313" key="7">
    <source>
        <dbReference type="Proteomes" id="UP000177445"/>
    </source>
</evidence>
<dbReference type="GO" id="GO:0005737">
    <property type="term" value="C:cytoplasm"/>
    <property type="evidence" value="ECO:0007669"/>
    <property type="project" value="TreeGrafter"/>
</dbReference>
<dbReference type="Pfam" id="PF01053">
    <property type="entry name" value="Cys_Met_Meta_PP"/>
    <property type="match status" value="1"/>
</dbReference>
<evidence type="ECO:0000256" key="2">
    <source>
        <dbReference type="ARBA" id="ARBA00022898"/>
    </source>
</evidence>
<keyword evidence="3" id="KW-0028">Amino-acid biosynthesis</keyword>
<evidence type="ECO:0000256" key="3">
    <source>
        <dbReference type="HAMAP-Rule" id="MF_02056"/>
    </source>
</evidence>
<dbReference type="GO" id="GO:0071268">
    <property type="term" value="P:homocysteine biosynthetic process"/>
    <property type="evidence" value="ECO:0007669"/>
    <property type="project" value="InterPro"/>
</dbReference>
<evidence type="ECO:0000313" key="6">
    <source>
        <dbReference type="EMBL" id="AOY87585.1"/>
    </source>
</evidence>
<dbReference type="Proteomes" id="UP000177445">
    <property type="component" value="Chromosome"/>
</dbReference>
<dbReference type="Gene3D" id="3.40.640.10">
    <property type="entry name" value="Type I PLP-dependent aspartate aminotransferase-like (Major domain)"/>
    <property type="match status" value="1"/>
</dbReference>
<keyword evidence="3" id="KW-0808">Transferase</keyword>
<dbReference type="UniPathway" id="UPA00051">
    <property type="reaction ID" value="UER00449"/>
</dbReference>
<dbReference type="GO" id="GO:0071266">
    <property type="term" value="P:'de novo' L-methionine biosynthetic process"/>
    <property type="evidence" value="ECO:0007669"/>
    <property type="project" value="UniProtKB-UniRule"/>
</dbReference>
<dbReference type="InterPro" id="IPR015421">
    <property type="entry name" value="PyrdxlP-dep_Trfase_major"/>
</dbReference>
<dbReference type="InterPro" id="IPR015424">
    <property type="entry name" value="PyrdxlP-dep_Trfase"/>
</dbReference>
<comment type="pathway">
    <text evidence="3">Amino-acid biosynthesis; L-methionine biosynthesis via de novo pathway; L-homocysteine from O-succinyl-L-homoserine: step 1/1.</text>
</comment>
<dbReference type="GO" id="GO:0019346">
    <property type="term" value="P:transsulfuration"/>
    <property type="evidence" value="ECO:0007669"/>
    <property type="project" value="InterPro"/>
</dbReference>
<dbReference type="InterPro" id="IPR000277">
    <property type="entry name" value="Cys/Met-Metab_PyrdxlP-dep_enz"/>
</dbReference>
<keyword evidence="2 3" id="KW-0663">Pyridoxal phosphate</keyword>
<dbReference type="HAMAP" id="MF_02056">
    <property type="entry name" value="MetZ"/>
    <property type="match status" value="1"/>
</dbReference>
<dbReference type="GO" id="GO:0030170">
    <property type="term" value="F:pyridoxal phosphate binding"/>
    <property type="evidence" value="ECO:0007669"/>
    <property type="project" value="UniProtKB-UniRule"/>
</dbReference>
<dbReference type="PROSITE" id="PS00868">
    <property type="entry name" value="CYS_MET_METAB_PP"/>
    <property type="match status" value="1"/>
</dbReference>
<dbReference type="KEGG" id="msq:BKP64_05040"/>
<dbReference type="FunFam" id="3.90.1150.10:FF:000033">
    <property type="entry name" value="Cystathionine gamma-synthase"/>
    <property type="match status" value="1"/>
</dbReference>
<dbReference type="GO" id="GO:0016765">
    <property type="term" value="F:transferase activity, transferring alkyl or aryl (other than methyl) groups"/>
    <property type="evidence" value="ECO:0007669"/>
    <property type="project" value="UniProtKB-UniRule"/>
</dbReference>
<comment type="function">
    <text evidence="3">Catalyzes the formation of L-homocysteine from O-succinyl-L-homoserine (OSHS) and hydrogen sulfide.</text>
</comment>
<dbReference type="PANTHER" id="PTHR11808">
    <property type="entry name" value="TRANS-SULFURATION ENZYME FAMILY MEMBER"/>
    <property type="match status" value="1"/>
</dbReference>
<sequence length="413" mass="44917">MTFRREENVWIPESDLEGMSVDTLAVRAGQIRTGQLEHSDPIFPTSSFVYGSAAQAAARFGGDEPGNIYSRFTNPTVQAFEARIAAMEGGERAVATASGMAAILSTCMALLKSGDHVVCSRGVFGTTNVLFQKYMAKFGVETTFVSLTDMEAWSSAVRAETRMLFIETPSNPLCEVADMDGLAHLAHENDALFVVDNCFCTPVLQRPLEHGADIIIHSATKYLDGQGRCVGGVVVGPSKLMEEVYGFLRSAGPTMSPFNAWVFLKGLETLPIRMRAHCDNALELALWLDKQPTVAEVFYAGLQTHPQHELAKKQQKGFGGVLSFRLKGGREEAWRFIDATRMISITANLGDVKTTITHPATTTHGRLSAEDKVAAGITENLVRISVGIEAVEDLKTDLERGFQALQNPNNGNV</sequence>
<name>A0A1D9GJC6_9GAMM</name>
<dbReference type="STRING" id="1874317.BKP64_05040"/>
<organism evidence="6 7">
    <name type="scientific">Marinobacter salinus</name>
    <dbReference type="NCBI Taxonomy" id="1874317"/>
    <lineage>
        <taxon>Bacteria</taxon>
        <taxon>Pseudomonadati</taxon>
        <taxon>Pseudomonadota</taxon>
        <taxon>Gammaproteobacteria</taxon>
        <taxon>Pseudomonadales</taxon>
        <taxon>Marinobacteraceae</taxon>
        <taxon>Marinobacter</taxon>
    </lineage>
</organism>
<evidence type="ECO:0000256" key="1">
    <source>
        <dbReference type="ARBA" id="ARBA00001933"/>
    </source>
</evidence>
<dbReference type="AlphaFoldDB" id="A0A1D9GJC6"/>
<evidence type="ECO:0000256" key="5">
    <source>
        <dbReference type="RuleBase" id="RU362118"/>
    </source>
</evidence>
<comment type="subunit">
    <text evidence="3">Homotetramer.</text>
</comment>
<dbReference type="OrthoDB" id="9805807at2"/>
<dbReference type="NCBIfam" id="NF006003">
    <property type="entry name" value="PRK08133.1"/>
    <property type="match status" value="1"/>
</dbReference>